<dbReference type="CDD" id="cd04083">
    <property type="entry name" value="CBM35_Lmo2446-like"/>
    <property type="match status" value="1"/>
</dbReference>
<evidence type="ECO:0000313" key="3">
    <source>
        <dbReference type="EMBL" id="TBN58294.1"/>
    </source>
</evidence>
<dbReference type="InterPro" id="IPR008979">
    <property type="entry name" value="Galactose-bd-like_sf"/>
</dbReference>
<evidence type="ECO:0000259" key="1">
    <source>
        <dbReference type="PROSITE" id="PS51175"/>
    </source>
</evidence>
<dbReference type="InterPro" id="IPR037524">
    <property type="entry name" value="PA14/GLEYA"/>
</dbReference>
<accession>A0A4Q9GVM1</accession>
<dbReference type="GO" id="GO:0030246">
    <property type="term" value="F:carbohydrate binding"/>
    <property type="evidence" value="ECO:0007669"/>
    <property type="project" value="InterPro"/>
</dbReference>
<comment type="caution">
    <text evidence="3">The sequence shown here is derived from an EMBL/GenBank/DDBJ whole genome shotgun (WGS) entry which is preliminary data.</text>
</comment>
<dbReference type="SUPFAM" id="SSF63829">
    <property type="entry name" value="Calcium-dependent phosphotriesterase"/>
    <property type="match status" value="1"/>
</dbReference>
<dbReference type="Pfam" id="PF07691">
    <property type="entry name" value="PA14"/>
    <property type="match status" value="1"/>
</dbReference>
<dbReference type="PROSITE" id="PS51820">
    <property type="entry name" value="PA14"/>
    <property type="match status" value="1"/>
</dbReference>
<dbReference type="SUPFAM" id="SSF49785">
    <property type="entry name" value="Galactose-binding domain-like"/>
    <property type="match status" value="1"/>
</dbReference>
<dbReference type="Gene3D" id="2.60.120.560">
    <property type="entry name" value="Exo-inulinase, domain 1"/>
    <property type="match status" value="1"/>
</dbReference>
<feature type="domain" description="PA14" evidence="2">
    <location>
        <begin position="46"/>
        <end position="188"/>
    </location>
</feature>
<dbReference type="Gene3D" id="2.60.120.260">
    <property type="entry name" value="Galactose-binding domain-like"/>
    <property type="match status" value="1"/>
</dbReference>
<dbReference type="InterPro" id="IPR011658">
    <property type="entry name" value="PA14_dom"/>
</dbReference>
<organism evidence="3 4">
    <name type="scientific">Glaciihabitans arcticus</name>
    <dbReference type="NCBI Taxonomy" id="2668039"/>
    <lineage>
        <taxon>Bacteria</taxon>
        <taxon>Bacillati</taxon>
        <taxon>Actinomycetota</taxon>
        <taxon>Actinomycetes</taxon>
        <taxon>Micrococcales</taxon>
        <taxon>Microbacteriaceae</taxon>
        <taxon>Glaciihabitans</taxon>
    </lineage>
</organism>
<dbReference type="PANTHER" id="PTHR33546:SF1">
    <property type="entry name" value="LARGE, MULTIFUNCTIONAL SECRETED PROTEIN"/>
    <property type="match status" value="1"/>
</dbReference>
<dbReference type="Pfam" id="PF06439">
    <property type="entry name" value="3keto-disac_hyd"/>
    <property type="match status" value="1"/>
</dbReference>
<dbReference type="Gene3D" id="3.90.182.10">
    <property type="entry name" value="Toxin - Anthrax Protective Antigen,domain 1"/>
    <property type="match status" value="1"/>
</dbReference>
<feature type="domain" description="CBM6" evidence="1">
    <location>
        <begin position="686"/>
        <end position="814"/>
    </location>
</feature>
<proteinExistence type="predicted"/>
<dbReference type="Pfam" id="PF16990">
    <property type="entry name" value="CBM_35"/>
    <property type="match status" value="1"/>
</dbReference>
<evidence type="ECO:0000313" key="4">
    <source>
        <dbReference type="Proteomes" id="UP000294194"/>
    </source>
</evidence>
<dbReference type="EMBL" id="SISG01000001">
    <property type="protein sequence ID" value="TBN58294.1"/>
    <property type="molecule type" value="Genomic_DNA"/>
</dbReference>
<dbReference type="Proteomes" id="UP000294194">
    <property type="component" value="Unassembled WGS sequence"/>
</dbReference>
<reference evidence="4" key="1">
    <citation type="submission" date="2019-02" db="EMBL/GenBank/DDBJ databases">
        <title>Glaciihabitans arcticus sp. nov., a psychrotolerant bacterium isolated from polar soil.</title>
        <authorList>
            <person name="Dahal R.H."/>
        </authorList>
    </citation>
    <scope>NUCLEOTIDE SEQUENCE [LARGE SCALE GENOMIC DNA]</scope>
    <source>
        <strain evidence="4">RP-3-7</strain>
    </source>
</reference>
<dbReference type="SUPFAM" id="SSF56988">
    <property type="entry name" value="Anthrax protective antigen"/>
    <property type="match status" value="1"/>
</dbReference>
<dbReference type="AlphaFoldDB" id="A0A4Q9GVM1"/>
<dbReference type="PANTHER" id="PTHR33546">
    <property type="entry name" value="LARGE, MULTIFUNCTIONAL SECRETED PROTEIN-RELATED"/>
    <property type="match status" value="1"/>
</dbReference>
<name>A0A4Q9GVM1_9MICO</name>
<sequence>MVPSNIPPAERRPLSRRRSAAILAGSLVGLLALTGWAPTAMAAEPEQEPGVTLRSYQLPPGLQDFCTLKSATTPNVDKLTPTINYVTTGDFGLSDNFLSIVTANLNIANQGVYTFRLTSDDGSRLKIDNNLVVDHGGLHGNTSKEGTATLTAGAHALRIDYFEAGDGQELKLEWKKPGDAAFAIVPSTALSTEAGVVRVTAPGTKYCEGATDTAGDGLRLDAVNPNYTLTNLRPEGFEPEVTGLAFLGDKLVVTTAGSVSSGGWVQNPKPGEVFLLDNVVGATTQGQVTYKKIATGLLNPMGVDVIGNDIYVSERYQLTKLTDPDGDGQYDVKTKVAGWPDGGNFHEFAFGLVHDDTNFYVNLSVAINNGGASTVPQPGANRGTSIKINRSTGAVSYVAGGLRTPNGVVLNEAGELFGTDNQGGWLPASKLVQIKQGRFFNHFTTPAGQFDTAPVTPPVLWIPQNEIGNSPSSPMFVKNGPFVGQMLIGDVTYGGLQRAFLEKVGGEYQGAIFRHTAGLEAGVNRTITGPDGAIYIGGIGEGGNWGESDKLRFGLQKLTPAGDNTFDMKAVKITATGFDIDYTKPVSDETIAKIAASYKVKQWRYVATPDYGGPKVDEETLVVSGASVSADKKTVSVTVPGVKPGRVVHIRSPRPFASSTGTELWNTEAWYTANSVPGYVPPADKGWYEAEDAALASGAKVDTEHNGYSGSGFAGGTFNAGASVTFTTSVATAGTYPVNVRYANGPNPFEGTKTYALYVNGVKQPAWSFPKTANWKTWATATRNLALTAGSNTIALKFDADVQGNVNFDALSIGASQDICAPVAGEAGYTGLFDGTLASFDKWKMSGPGSFGRITDDCSLRGSGGLGLLWYGDKKFDSYSLKLDWKLVADHNGGVFVGFPDPGNDPFVAVNKGYEIQIDATDAADRTTGSIYTFQGATPAAVTAALKPVGSWNSYEIVVKGQTIKVVLNGTVVNQFTSTDPARDISTGFVGVQNHGAGEAVSYRNIRIKELAADLNIAATVEIRCVAGKALVAVRATNNDTINADVTISTPYGDKTLAAVKPGAALFNTFTTRLASLPAGVAKVTATGGGRTGAVDVPWVAKNCG</sequence>
<dbReference type="PROSITE" id="PS51175">
    <property type="entry name" value="CBM6"/>
    <property type="match status" value="1"/>
</dbReference>
<dbReference type="GO" id="GO:0016787">
    <property type="term" value="F:hydrolase activity"/>
    <property type="evidence" value="ECO:0007669"/>
    <property type="project" value="InterPro"/>
</dbReference>
<keyword evidence="4" id="KW-1185">Reference proteome</keyword>
<protein>
    <submittedName>
        <fullName evidence="3">DUF1080 domain-containing protein</fullName>
    </submittedName>
</protein>
<dbReference type="InterPro" id="IPR005084">
    <property type="entry name" value="CBM6"/>
</dbReference>
<evidence type="ECO:0000259" key="2">
    <source>
        <dbReference type="PROSITE" id="PS51820"/>
    </source>
</evidence>
<dbReference type="SMART" id="SM00758">
    <property type="entry name" value="PA14"/>
    <property type="match status" value="1"/>
</dbReference>
<dbReference type="InterPro" id="IPR010496">
    <property type="entry name" value="AL/BT2_dom"/>
</dbReference>
<gene>
    <name evidence="3" type="ORF">EYE40_13325</name>
</gene>